<evidence type="ECO:0000313" key="5">
    <source>
        <dbReference type="Proteomes" id="UP000448867"/>
    </source>
</evidence>
<protein>
    <recommendedName>
        <fullName evidence="3">LXG domain-containing protein</fullName>
    </recommendedName>
</protein>
<sequence length="476" mass="53561">MFVKKYFTILYKGGRYMSNQRVSIEEVHAFYEEQSSINKEIREKLNRIKTNIDSVQNLNSFKGQTAEAAKAFFTEYHGTMLDAFQGLFAQLDITLAAHIQAFYDNVDSSEQALLNRDYIEDQEEQIGNYDDKLEGIAKGISQQIESVADITSASAPSAGDMRSSADDTLQVTTNLKRHYNQFTNSGKGDLSSIQSMMEEISALLYKARNGPMKTRSPDWFSQYLPTIQMELAKAKSTPAFTTLLSVKNVEPAEVQGESWTTQEHLSEERYLKSAQRWMDTLHVVNPNDIEMYFSEAYQKVKRMPLGSPYVTAVKYATMAFVESNIRKDMRNAKIKMDILAGIKTGVGNAFTDMWDGLVYMGTNPEEFINGIIHSILHPVDTVKIMWDGLTESWERDVVNGDAKSRAEWFSYALTNIAVSVVGTKGVDKVATSVKLPNLKVEKRESQTQTVMQPALAGVPGSMNPFPFNVLDSNAFW</sequence>
<name>A0A7X2J297_9BACI</name>
<reference evidence="4 5" key="1">
    <citation type="submission" date="2019-11" db="EMBL/GenBank/DDBJ databases">
        <title>Bacillus lacus genome.</title>
        <authorList>
            <person name="Allen C.J."/>
            <person name="Newman J.D."/>
        </authorList>
    </citation>
    <scope>NUCLEOTIDE SEQUENCE [LARGE SCALE GENOMIC DNA]</scope>
    <source>
        <strain evidence="4 5">KCTC 33946</strain>
    </source>
</reference>
<keyword evidence="2" id="KW-0175">Coiled coil</keyword>
<dbReference type="InterPro" id="IPR051768">
    <property type="entry name" value="Bact_secretion_toxin"/>
</dbReference>
<feature type="domain" description="LXG" evidence="3">
    <location>
        <begin position="18"/>
        <end position="240"/>
    </location>
</feature>
<proteinExistence type="inferred from homology"/>
<feature type="coiled-coil region" evidence="2">
    <location>
        <begin position="31"/>
        <end position="58"/>
    </location>
</feature>
<evidence type="ECO:0000256" key="2">
    <source>
        <dbReference type="SAM" id="Coils"/>
    </source>
</evidence>
<dbReference type="Proteomes" id="UP000448867">
    <property type="component" value="Unassembled WGS sequence"/>
</dbReference>
<evidence type="ECO:0000256" key="1">
    <source>
        <dbReference type="ARBA" id="ARBA00034117"/>
    </source>
</evidence>
<organism evidence="4 5">
    <name type="scientific">Metabacillus lacus</name>
    <dbReference type="NCBI Taxonomy" id="1983721"/>
    <lineage>
        <taxon>Bacteria</taxon>
        <taxon>Bacillati</taxon>
        <taxon>Bacillota</taxon>
        <taxon>Bacilli</taxon>
        <taxon>Bacillales</taxon>
        <taxon>Bacillaceae</taxon>
        <taxon>Metabacillus</taxon>
    </lineage>
</organism>
<evidence type="ECO:0000313" key="4">
    <source>
        <dbReference type="EMBL" id="MRX74021.1"/>
    </source>
</evidence>
<dbReference type="OrthoDB" id="1275308at2"/>
<keyword evidence="5" id="KW-1185">Reference proteome</keyword>
<dbReference type="InterPro" id="IPR006829">
    <property type="entry name" value="LXG_dom"/>
</dbReference>
<accession>A0A7X2J297</accession>
<dbReference type="PANTHER" id="PTHR34976">
    <property type="entry name" value="RIBONUCLEASE YQCG-RELATED"/>
    <property type="match status" value="1"/>
</dbReference>
<comment type="similarity">
    <text evidence="1">In the N-terminal section; belongs to the LXG family.</text>
</comment>
<comment type="caution">
    <text evidence="4">The sequence shown here is derived from an EMBL/GenBank/DDBJ whole genome shotgun (WGS) entry which is preliminary data.</text>
</comment>
<dbReference type="AlphaFoldDB" id="A0A7X2J297"/>
<dbReference type="PROSITE" id="PS51756">
    <property type="entry name" value="LXG"/>
    <property type="match status" value="1"/>
</dbReference>
<dbReference type="PANTHER" id="PTHR34976:SF2">
    <property type="entry name" value="TYPE VII SECRETION SYSTEM PROTEIN ESSD"/>
    <property type="match status" value="1"/>
</dbReference>
<dbReference type="EMBL" id="WKKI01000056">
    <property type="protein sequence ID" value="MRX74021.1"/>
    <property type="molecule type" value="Genomic_DNA"/>
</dbReference>
<evidence type="ECO:0000259" key="3">
    <source>
        <dbReference type="PROSITE" id="PS51756"/>
    </source>
</evidence>
<gene>
    <name evidence="4" type="ORF">GJU40_17990</name>
</gene>
<dbReference type="Pfam" id="PF04740">
    <property type="entry name" value="LXG"/>
    <property type="match status" value="1"/>
</dbReference>